<protein>
    <recommendedName>
        <fullName evidence="3">Interleukin</fullName>
    </recommendedName>
</protein>
<dbReference type="OMA" id="KCYMLEL"/>
<dbReference type="InterPro" id="IPR009079">
    <property type="entry name" value="4_helix_cytokine-like_core"/>
</dbReference>
<name>A0A8C5FLY8_GADMO</name>
<accession>A0A8C5FLY8</accession>
<evidence type="ECO:0000313" key="1">
    <source>
        <dbReference type="Ensembl" id="ENSGMOP00000046581.1"/>
    </source>
</evidence>
<dbReference type="Ensembl" id="ENSGMOT00000068483.1">
    <property type="protein sequence ID" value="ENSGMOP00000046581.1"/>
    <property type="gene ID" value="ENSGMOG00000035741.1"/>
</dbReference>
<dbReference type="Proteomes" id="UP000694546">
    <property type="component" value="Chromosome 3"/>
</dbReference>
<proteinExistence type="predicted"/>
<reference evidence="1" key="1">
    <citation type="submission" date="2025-08" db="UniProtKB">
        <authorList>
            <consortium name="Ensembl"/>
        </authorList>
    </citation>
    <scope>IDENTIFICATION</scope>
</reference>
<organism evidence="1 2">
    <name type="scientific">Gadus morhua</name>
    <name type="common">Atlantic cod</name>
    <dbReference type="NCBI Taxonomy" id="8049"/>
    <lineage>
        <taxon>Eukaryota</taxon>
        <taxon>Metazoa</taxon>
        <taxon>Chordata</taxon>
        <taxon>Craniata</taxon>
        <taxon>Vertebrata</taxon>
        <taxon>Euteleostomi</taxon>
        <taxon>Actinopterygii</taxon>
        <taxon>Neopterygii</taxon>
        <taxon>Teleostei</taxon>
        <taxon>Neoteleostei</taxon>
        <taxon>Acanthomorphata</taxon>
        <taxon>Zeiogadaria</taxon>
        <taxon>Gadariae</taxon>
        <taxon>Gadiformes</taxon>
        <taxon>Gadoidei</taxon>
        <taxon>Gadidae</taxon>
        <taxon>Gadus</taxon>
    </lineage>
</organism>
<dbReference type="GeneTree" id="ENSGT00490000044733"/>
<reference evidence="1" key="2">
    <citation type="submission" date="2025-09" db="UniProtKB">
        <authorList>
            <consortium name="Ensembl"/>
        </authorList>
    </citation>
    <scope>IDENTIFICATION</scope>
</reference>
<evidence type="ECO:0008006" key="3">
    <source>
        <dbReference type="Google" id="ProtNLM"/>
    </source>
</evidence>
<dbReference type="SUPFAM" id="SSF47266">
    <property type="entry name" value="4-helical cytokines"/>
    <property type="match status" value="1"/>
</dbReference>
<sequence>MTNLGKPSVIFLRLFRIQKRPAKSSHFGLSCDHCRKCHKRHVWLCLFILRSHHLSTSSLNATASPSLPQCILSSSTCATAAPSDVTIELHRLLKRITSSVEKSDALLYSYAPTPENPEKCKNMSLICYVCELKVIIFEEEIEEEKPEIYHLENILPLQLSSVNCPPCEAQTLVSATKFHQNFKDLLEKRNSQQKGR</sequence>
<dbReference type="Gene3D" id="1.20.1250.70">
    <property type="entry name" value="Interleukin-15/Interleukin-21"/>
    <property type="match status" value="1"/>
</dbReference>
<dbReference type="AlphaFoldDB" id="A0A8C5FLY8"/>
<evidence type="ECO:0000313" key="2">
    <source>
        <dbReference type="Proteomes" id="UP000694546"/>
    </source>
</evidence>
<keyword evidence="2" id="KW-1185">Reference proteome</keyword>